<organism evidence="1 2">
    <name type="scientific">Cellulomonas composti</name>
    <dbReference type="NCBI Taxonomy" id="266130"/>
    <lineage>
        <taxon>Bacteria</taxon>
        <taxon>Bacillati</taxon>
        <taxon>Actinomycetota</taxon>
        <taxon>Actinomycetes</taxon>
        <taxon>Micrococcales</taxon>
        <taxon>Cellulomonadaceae</taxon>
        <taxon>Cellulomonas</taxon>
    </lineage>
</organism>
<name>A0A511JC43_9CELL</name>
<keyword evidence="2" id="KW-1185">Reference proteome</keyword>
<dbReference type="InterPro" id="IPR038071">
    <property type="entry name" value="UROD/MetE-like_sf"/>
</dbReference>
<dbReference type="AlphaFoldDB" id="A0A511JC43"/>
<dbReference type="Proteomes" id="UP000321720">
    <property type="component" value="Unassembled WGS sequence"/>
</dbReference>
<gene>
    <name evidence="1" type="ORF">CCO02nite_22060</name>
</gene>
<proteinExistence type="predicted"/>
<accession>A0A511JC43</accession>
<dbReference type="OrthoDB" id="5242426at2"/>
<evidence type="ECO:0000313" key="1">
    <source>
        <dbReference type="EMBL" id="GEL95548.1"/>
    </source>
</evidence>
<reference evidence="1 2" key="1">
    <citation type="submission" date="2019-07" db="EMBL/GenBank/DDBJ databases">
        <title>Whole genome shotgun sequence of Cellulomonas composti NBRC 100758.</title>
        <authorList>
            <person name="Hosoyama A."/>
            <person name="Uohara A."/>
            <person name="Ohji S."/>
            <person name="Ichikawa N."/>
        </authorList>
    </citation>
    <scope>NUCLEOTIDE SEQUENCE [LARGE SCALE GENOMIC DNA]</scope>
    <source>
        <strain evidence="1 2">NBRC 100758</strain>
    </source>
</reference>
<dbReference type="EMBL" id="BJWG01000009">
    <property type="protein sequence ID" value="GEL95548.1"/>
    <property type="molecule type" value="Genomic_DNA"/>
</dbReference>
<comment type="caution">
    <text evidence="1">The sequence shown here is derived from an EMBL/GenBank/DDBJ whole genome shotgun (WGS) entry which is preliminary data.</text>
</comment>
<evidence type="ECO:0000313" key="2">
    <source>
        <dbReference type="Proteomes" id="UP000321720"/>
    </source>
</evidence>
<protein>
    <submittedName>
        <fullName evidence="1">Methionine synthase</fullName>
    </submittedName>
</protein>
<sequence length="345" mass="35031">MTAVSGTGAWPGTDPLEAQVVVLGDLTDVPSEVSGLPFVVHLPQRGPAATLTGRALASLVDLPAELGPHGWKLADRGGGDLAHARALLREDLDALAVAAHGYVGPLVVPVLGPLSLAADLYLARGDRAVGDAGAVRELAQSLAAGVAEHLQAVRRAVPGAVPRVLVHEPLLAQVVAGVLPSFSGYARLRAVRGPVAAEHLAQVVRAARAAGADHVAVHGGTAWTTIPVVRAAGADGLALHVDALTTQGVERVAAAVEAGTTFWAQLPRATSSQCAGPDVVGQAETLARPWREVGLPVRGLDDVVLLAGDADRDADRAGDGGPDDARASLAGIVRAARVLVERALA</sequence>
<dbReference type="RefSeq" id="WP_146843186.1">
    <property type="nucleotide sequence ID" value="NZ_BJWG01000009.1"/>
</dbReference>
<dbReference type="SUPFAM" id="SSF51726">
    <property type="entry name" value="UROD/MetE-like"/>
    <property type="match status" value="1"/>
</dbReference>